<organism evidence="2 3">
    <name type="scientific">Ilex paraguariensis</name>
    <name type="common">yerba mate</name>
    <dbReference type="NCBI Taxonomy" id="185542"/>
    <lineage>
        <taxon>Eukaryota</taxon>
        <taxon>Viridiplantae</taxon>
        <taxon>Streptophyta</taxon>
        <taxon>Embryophyta</taxon>
        <taxon>Tracheophyta</taxon>
        <taxon>Spermatophyta</taxon>
        <taxon>Magnoliopsida</taxon>
        <taxon>eudicotyledons</taxon>
        <taxon>Gunneridae</taxon>
        <taxon>Pentapetalae</taxon>
        <taxon>asterids</taxon>
        <taxon>campanulids</taxon>
        <taxon>Aquifoliales</taxon>
        <taxon>Aquifoliaceae</taxon>
        <taxon>Ilex</taxon>
    </lineage>
</organism>
<evidence type="ECO:0000313" key="2">
    <source>
        <dbReference type="EMBL" id="CAK9188113.1"/>
    </source>
</evidence>
<evidence type="ECO:0000313" key="3">
    <source>
        <dbReference type="Proteomes" id="UP001642360"/>
    </source>
</evidence>
<comment type="caution">
    <text evidence="2">The sequence shown here is derived from an EMBL/GenBank/DDBJ whole genome shotgun (WGS) entry which is preliminary data.</text>
</comment>
<feature type="compositionally biased region" description="Polar residues" evidence="1">
    <location>
        <begin position="47"/>
        <end position="56"/>
    </location>
</feature>
<evidence type="ECO:0000256" key="1">
    <source>
        <dbReference type="SAM" id="MobiDB-lite"/>
    </source>
</evidence>
<name>A0ABC8V430_9AQUA</name>
<dbReference type="EMBL" id="CAUOFW020010291">
    <property type="protein sequence ID" value="CAK9188113.1"/>
    <property type="molecule type" value="Genomic_DNA"/>
</dbReference>
<accession>A0ABC8V430</accession>
<reference evidence="2 3" key="1">
    <citation type="submission" date="2024-02" db="EMBL/GenBank/DDBJ databases">
        <authorList>
            <person name="Vignale AGUSTIN F."/>
            <person name="Sosa J E."/>
            <person name="Modenutti C."/>
        </authorList>
    </citation>
    <scope>NUCLEOTIDE SEQUENCE [LARGE SCALE GENOMIC DNA]</scope>
</reference>
<proteinExistence type="predicted"/>
<keyword evidence="3" id="KW-1185">Reference proteome</keyword>
<protein>
    <submittedName>
        <fullName evidence="2">Uncharacterized protein</fullName>
    </submittedName>
</protein>
<gene>
    <name evidence="2" type="ORF">ILEXP_LOCUS58745</name>
</gene>
<sequence length="70" mass="8392">MTTSWKRWLDYESHSYRQRHYEQQPLIAQIAHKRRRPHQGGPRGETPISQFENPQRQADRGRKPVGLREG</sequence>
<dbReference type="AlphaFoldDB" id="A0ABC8V430"/>
<feature type="region of interest" description="Disordered" evidence="1">
    <location>
        <begin position="31"/>
        <end position="70"/>
    </location>
</feature>
<feature type="compositionally biased region" description="Basic and acidic residues" evidence="1">
    <location>
        <begin position="57"/>
        <end position="70"/>
    </location>
</feature>
<dbReference type="Proteomes" id="UP001642360">
    <property type="component" value="Unassembled WGS sequence"/>
</dbReference>